<feature type="transmembrane region" description="Helical" evidence="1">
    <location>
        <begin position="16"/>
        <end position="46"/>
    </location>
</feature>
<name>A0ABQ6IG69_9MICO</name>
<evidence type="ECO:0000313" key="2">
    <source>
        <dbReference type="EMBL" id="GMA36863.1"/>
    </source>
</evidence>
<comment type="caution">
    <text evidence="2">The sequence shown here is derived from an EMBL/GenBank/DDBJ whole genome shotgun (WGS) entry which is preliminary data.</text>
</comment>
<dbReference type="Proteomes" id="UP001157125">
    <property type="component" value="Unassembled WGS sequence"/>
</dbReference>
<keyword evidence="1" id="KW-0472">Membrane</keyword>
<gene>
    <name evidence="2" type="ORF">GCM10025876_30670</name>
</gene>
<feature type="transmembrane region" description="Helical" evidence="1">
    <location>
        <begin position="58"/>
        <end position="79"/>
    </location>
</feature>
<keyword evidence="3" id="KW-1185">Reference proteome</keyword>
<keyword evidence="1" id="KW-1133">Transmembrane helix</keyword>
<evidence type="ECO:0000313" key="3">
    <source>
        <dbReference type="Proteomes" id="UP001157125"/>
    </source>
</evidence>
<proteinExistence type="predicted"/>
<evidence type="ECO:0008006" key="4">
    <source>
        <dbReference type="Google" id="ProtNLM"/>
    </source>
</evidence>
<dbReference type="EMBL" id="BSUN01000001">
    <property type="protein sequence ID" value="GMA36863.1"/>
    <property type="molecule type" value="Genomic_DNA"/>
</dbReference>
<dbReference type="RefSeq" id="WP_284328808.1">
    <property type="nucleotide sequence ID" value="NZ_BSUN01000001.1"/>
</dbReference>
<keyword evidence="1" id="KW-0812">Transmembrane</keyword>
<sequence length="87" mass="8765">MTAGSVADAPPTDRSWLAYVAMATAVVAVVVPFVVPLPFILASVALTARPRGAARGAAWGAIGLGVVALVLWALVTVAWSSAMSGMD</sequence>
<reference evidence="3" key="1">
    <citation type="journal article" date="2019" name="Int. J. Syst. Evol. Microbiol.">
        <title>The Global Catalogue of Microorganisms (GCM) 10K type strain sequencing project: providing services to taxonomists for standard genome sequencing and annotation.</title>
        <authorList>
            <consortium name="The Broad Institute Genomics Platform"/>
            <consortium name="The Broad Institute Genome Sequencing Center for Infectious Disease"/>
            <person name="Wu L."/>
            <person name="Ma J."/>
        </authorList>
    </citation>
    <scope>NUCLEOTIDE SEQUENCE [LARGE SCALE GENOMIC DNA]</scope>
    <source>
        <strain evidence="3">NBRC 112299</strain>
    </source>
</reference>
<accession>A0ABQ6IG69</accession>
<organism evidence="2 3">
    <name type="scientific">Demequina litorisediminis</name>
    <dbReference type="NCBI Taxonomy" id="1849022"/>
    <lineage>
        <taxon>Bacteria</taxon>
        <taxon>Bacillati</taxon>
        <taxon>Actinomycetota</taxon>
        <taxon>Actinomycetes</taxon>
        <taxon>Micrococcales</taxon>
        <taxon>Demequinaceae</taxon>
        <taxon>Demequina</taxon>
    </lineage>
</organism>
<protein>
    <recommendedName>
        <fullName evidence="4">DUF4190 domain-containing protein</fullName>
    </recommendedName>
</protein>
<evidence type="ECO:0000256" key="1">
    <source>
        <dbReference type="SAM" id="Phobius"/>
    </source>
</evidence>